<protein>
    <recommendedName>
        <fullName evidence="2">diguanylate cyclase</fullName>
        <ecNumber evidence="2">2.7.7.65</ecNumber>
    </recommendedName>
</protein>
<dbReference type="GO" id="GO:0043709">
    <property type="term" value="P:cell adhesion involved in single-species biofilm formation"/>
    <property type="evidence" value="ECO:0007669"/>
    <property type="project" value="TreeGrafter"/>
</dbReference>
<dbReference type="Proteomes" id="UP000515977">
    <property type="component" value="Chromosome"/>
</dbReference>
<dbReference type="SUPFAM" id="SSF55073">
    <property type="entry name" value="Nucleotide cyclase"/>
    <property type="match status" value="1"/>
</dbReference>
<evidence type="ECO:0000256" key="1">
    <source>
        <dbReference type="ARBA" id="ARBA00001946"/>
    </source>
</evidence>
<feature type="domain" description="HDOD" evidence="4">
    <location>
        <begin position="15"/>
        <end position="209"/>
    </location>
</feature>
<dbReference type="InterPro" id="IPR013976">
    <property type="entry name" value="HDOD"/>
</dbReference>
<evidence type="ECO:0000256" key="2">
    <source>
        <dbReference type="ARBA" id="ARBA00012528"/>
    </source>
</evidence>
<dbReference type="EMBL" id="CP060711">
    <property type="protein sequence ID" value="QNN46107.1"/>
    <property type="molecule type" value="Genomic_DNA"/>
</dbReference>
<dbReference type="KEGG" id="tbv:H9L17_13085"/>
<accession>A0A7G9QRY2</accession>
<evidence type="ECO:0000313" key="5">
    <source>
        <dbReference type="EMBL" id="QNN46107.1"/>
    </source>
</evidence>
<dbReference type="GO" id="GO:0005886">
    <property type="term" value="C:plasma membrane"/>
    <property type="evidence" value="ECO:0007669"/>
    <property type="project" value="TreeGrafter"/>
</dbReference>
<comment type="cofactor">
    <cofactor evidence="1">
        <name>Mg(2+)</name>
        <dbReference type="ChEBI" id="CHEBI:18420"/>
    </cofactor>
</comment>
<dbReference type="GO" id="GO:0052621">
    <property type="term" value="F:diguanylate cyclase activity"/>
    <property type="evidence" value="ECO:0007669"/>
    <property type="project" value="UniProtKB-EC"/>
</dbReference>
<dbReference type="NCBIfam" id="TIGR00254">
    <property type="entry name" value="GGDEF"/>
    <property type="match status" value="1"/>
</dbReference>
<dbReference type="FunFam" id="3.30.70.270:FF:000001">
    <property type="entry name" value="Diguanylate cyclase domain protein"/>
    <property type="match status" value="1"/>
</dbReference>
<dbReference type="CDD" id="cd01949">
    <property type="entry name" value="GGDEF"/>
    <property type="match status" value="1"/>
</dbReference>
<keyword evidence="6" id="KW-1185">Reference proteome</keyword>
<dbReference type="Gene3D" id="3.30.70.270">
    <property type="match status" value="1"/>
</dbReference>
<dbReference type="InterPro" id="IPR000160">
    <property type="entry name" value="GGDEF_dom"/>
</dbReference>
<dbReference type="SUPFAM" id="SSF109604">
    <property type="entry name" value="HD-domain/PDEase-like"/>
    <property type="match status" value="1"/>
</dbReference>
<dbReference type="InterPro" id="IPR043128">
    <property type="entry name" value="Rev_trsase/Diguanyl_cyclase"/>
</dbReference>
<dbReference type="PANTHER" id="PTHR45138:SF24">
    <property type="entry name" value="DIGUANYLATE CYCLASE DGCC-RELATED"/>
    <property type="match status" value="1"/>
</dbReference>
<organism evidence="5 6">
    <name type="scientific">Thermomonas brevis</name>
    <dbReference type="NCBI Taxonomy" id="215691"/>
    <lineage>
        <taxon>Bacteria</taxon>
        <taxon>Pseudomonadati</taxon>
        <taxon>Pseudomonadota</taxon>
        <taxon>Gammaproteobacteria</taxon>
        <taxon>Lysobacterales</taxon>
        <taxon>Lysobacteraceae</taxon>
        <taxon>Thermomonas</taxon>
    </lineage>
</organism>
<dbReference type="Gene3D" id="1.10.3210.10">
    <property type="entry name" value="Hypothetical protein af1432"/>
    <property type="match status" value="1"/>
</dbReference>
<evidence type="ECO:0000313" key="6">
    <source>
        <dbReference type="Proteomes" id="UP000515977"/>
    </source>
</evidence>
<feature type="domain" description="GGDEF" evidence="3">
    <location>
        <begin position="357"/>
        <end position="495"/>
    </location>
</feature>
<dbReference type="EC" id="2.7.7.65" evidence="2"/>
<dbReference type="PROSITE" id="PS50887">
    <property type="entry name" value="GGDEF"/>
    <property type="match status" value="1"/>
</dbReference>
<dbReference type="Pfam" id="PF00990">
    <property type="entry name" value="GGDEF"/>
    <property type="match status" value="1"/>
</dbReference>
<name>A0A7G9QRY2_9GAMM</name>
<dbReference type="AlphaFoldDB" id="A0A7G9QRY2"/>
<dbReference type="InterPro" id="IPR050469">
    <property type="entry name" value="Diguanylate_Cyclase"/>
</dbReference>
<dbReference type="PANTHER" id="PTHR45138">
    <property type="entry name" value="REGULATORY COMPONENTS OF SENSORY TRANSDUCTION SYSTEM"/>
    <property type="match status" value="1"/>
</dbReference>
<sequence>MRTELETTLLHCRNLPSPPGVALQIIALAQDPNATLGAAAQVIGLDPALSARLLRVANSPLYATRRRTETLAQAMAMLGLNATLSLALGFSLVHGLRGHNGTAELQERIWRRSVLGAMAARLLGQQANLKRAETLMLAGLLQDIGRLALLQAMPEDYSALCAKADGNAALLGLEREAFDADHAEVGAWLARRWHLPDYLVDTIAGSESGAAEDAFLRCVQASGPIADLWLADGDESGALRESALARIEACTGNGLDALDEVLSLMAASLPEISAIFEVRIEHPAHLQAISDEAKELLVLRNLRQIQDASQAHQDVKVTEERMRQLTEQARRDPLTGVYNRLHMEEVLEREFAAATMHPMTVALIDLDDFKQINDRYGHLVGDQVLRQFAQTVQRVLRSTDFVARYGGEEFLLVLNYSNESAAEQVLQRLLNEVSRTPMAVVDGHPVHTTFSAGIATHNNAPGCQFDNVRDLLQAADNVLYGAKRDGRNRVRQHGTQPGEDD</sequence>
<evidence type="ECO:0000259" key="3">
    <source>
        <dbReference type="PROSITE" id="PS50887"/>
    </source>
</evidence>
<dbReference type="PROSITE" id="PS51833">
    <property type="entry name" value="HDOD"/>
    <property type="match status" value="1"/>
</dbReference>
<reference evidence="5 6" key="1">
    <citation type="submission" date="2020-08" db="EMBL/GenBank/DDBJ databases">
        <title>Genome sequence of Thermomonas brevis KACC 16975T.</title>
        <authorList>
            <person name="Hyun D.-W."/>
            <person name="Bae J.-W."/>
        </authorList>
    </citation>
    <scope>NUCLEOTIDE SEQUENCE [LARGE SCALE GENOMIC DNA]</scope>
    <source>
        <strain evidence="5 6">KACC 16975</strain>
    </source>
</reference>
<proteinExistence type="predicted"/>
<dbReference type="GO" id="GO:1902201">
    <property type="term" value="P:negative regulation of bacterial-type flagellum-dependent cell motility"/>
    <property type="evidence" value="ECO:0007669"/>
    <property type="project" value="TreeGrafter"/>
</dbReference>
<gene>
    <name evidence="5" type="ORF">H9L17_13085</name>
</gene>
<evidence type="ECO:0000259" key="4">
    <source>
        <dbReference type="PROSITE" id="PS51833"/>
    </source>
</evidence>
<dbReference type="RefSeq" id="WP_187569869.1">
    <property type="nucleotide sequence ID" value="NZ_CP060711.1"/>
</dbReference>
<dbReference type="SMART" id="SM00267">
    <property type="entry name" value="GGDEF"/>
    <property type="match status" value="1"/>
</dbReference>
<dbReference type="InterPro" id="IPR029787">
    <property type="entry name" value="Nucleotide_cyclase"/>
</dbReference>
<dbReference type="Pfam" id="PF08668">
    <property type="entry name" value="HDOD"/>
    <property type="match status" value="1"/>
</dbReference>